<sequence>AFVHHARSSAALRVADYGLSTLLLTSVLNPFLTRSLLVLLLREPDGFSSLFDLLSGGDSSGREADDCGLCRELNPILDPATHRLRVNSDRARPHSPRSTSRIPPTLSQSGKITLDSARSRAQRHPPLPETLLRCFVQRALCAVRSDALKPGRSRCVRSQVDR</sequence>
<evidence type="ECO:0000313" key="2">
    <source>
        <dbReference type="EMBL" id="GMR38544.1"/>
    </source>
</evidence>
<keyword evidence="3" id="KW-1185">Reference proteome</keyword>
<dbReference type="AlphaFoldDB" id="A0AAN4ZEK8"/>
<protein>
    <submittedName>
        <fullName evidence="2">Uncharacterized protein</fullName>
    </submittedName>
</protein>
<evidence type="ECO:0000313" key="3">
    <source>
        <dbReference type="Proteomes" id="UP001328107"/>
    </source>
</evidence>
<reference evidence="3" key="1">
    <citation type="submission" date="2022-10" db="EMBL/GenBank/DDBJ databases">
        <title>Genome assembly of Pristionchus species.</title>
        <authorList>
            <person name="Yoshida K."/>
            <person name="Sommer R.J."/>
        </authorList>
    </citation>
    <scope>NUCLEOTIDE SEQUENCE [LARGE SCALE GENOMIC DNA]</scope>
    <source>
        <strain evidence="3">RS5460</strain>
    </source>
</reference>
<evidence type="ECO:0000256" key="1">
    <source>
        <dbReference type="SAM" id="MobiDB-lite"/>
    </source>
</evidence>
<feature type="non-terminal residue" evidence="2">
    <location>
        <position position="1"/>
    </location>
</feature>
<feature type="region of interest" description="Disordered" evidence="1">
    <location>
        <begin position="87"/>
        <end position="123"/>
    </location>
</feature>
<dbReference type="Proteomes" id="UP001328107">
    <property type="component" value="Unassembled WGS sequence"/>
</dbReference>
<accession>A0AAN4ZEK8</accession>
<organism evidence="2 3">
    <name type="scientific">Pristionchus mayeri</name>
    <dbReference type="NCBI Taxonomy" id="1317129"/>
    <lineage>
        <taxon>Eukaryota</taxon>
        <taxon>Metazoa</taxon>
        <taxon>Ecdysozoa</taxon>
        <taxon>Nematoda</taxon>
        <taxon>Chromadorea</taxon>
        <taxon>Rhabditida</taxon>
        <taxon>Rhabditina</taxon>
        <taxon>Diplogasteromorpha</taxon>
        <taxon>Diplogasteroidea</taxon>
        <taxon>Neodiplogasteridae</taxon>
        <taxon>Pristionchus</taxon>
    </lineage>
</organism>
<proteinExistence type="predicted"/>
<gene>
    <name evidence="2" type="ORF">PMAYCL1PPCAC_08739</name>
</gene>
<feature type="compositionally biased region" description="Polar residues" evidence="1">
    <location>
        <begin position="96"/>
        <end position="111"/>
    </location>
</feature>
<dbReference type="EMBL" id="BTRK01000002">
    <property type="protein sequence ID" value="GMR38544.1"/>
    <property type="molecule type" value="Genomic_DNA"/>
</dbReference>
<name>A0AAN4ZEK8_9BILA</name>
<comment type="caution">
    <text evidence="2">The sequence shown here is derived from an EMBL/GenBank/DDBJ whole genome shotgun (WGS) entry which is preliminary data.</text>
</comment>